<evidence type="ECO:0000313" key="4">
    <source>
        <dbReference type="Proteomes" id="UP001218579"/>
    </source>
</evidence>
<sequence length="298" mass="32052">MKIWAGICAAAWMMASTAVAQAAGFASITDLKVATDLAHSLKADRSKRVLVVFDIDDTLLTVPGDLGSEGWLGGKLDGAQGEQRDVILYEQALWLTLAGLKPTQGDGPQLVRDLQTAGIPVYTLSARGSELRGATERALIAAGYDFSAAPECVKPLCTRRGRLGDDEIRKAAQKLKVTLPDGPHRDITVSDGIMLAAGQDKGVMVQLLAASIAPKPFTDIVFVDDSRRNVDDMVRAATTTSKIRFHVFRYEKIWPRNGELHDSPARLKAADAQSDAIRASLCVAFESVLCGYSYGFGD</sequence>
<comment type="caution">
    <text evidence="3">The sequence shown here is derived from an EMBL/GenBank/DDBJ whole genome shotgun (WGS) entry which is preliminary data.</text>
</comment>
<feature type="signal peptide" evidence="2">
    <location>
        <begin position="1"/>
        <end position="22"/>
    </location>
</feature>
<name>A0ABT5HIM5_9CAUL</name>
<evidence type="ECO:0000256" key="1">
    <source>
        <dbReference type="ARBA" id="ARBA00022729"/>
    </source>
</evidence>
<feature type="chain" id="PRO_5045093186" evidence="2">
    <location>
        <begin position="23"/>
        <end position="298"/>
    </location>
</feature>
<dbReference type="InterPro" id="IPR023214">
    <property type="entry name" value="HAD_sf"/>
</dbReference>
<protein>
    <submittedName>
        <fullName evidence="3">DUF2608 domain-containing protein</fullName>
    </submittedName>
</protein>
<accession>A0ABT5HIM5</accession>
<reference evidence="3 4" key="1">
    <citation type="submission" date="2023-01" db="EMBL/GenBank/DDBJ databases">
        <title>Novel species of the genus Asticcacaulis isolated from rivers.</title>
        <authorList>
            <person name="Lu H."/>
        </authorList>
    </citation>
    <scope>NUCLEOTIDE SEQUENCE [LARGE SCALE GENOMIC DNA]</scope>
    <source>
        <strain evidence="3 4">LKC15W</strain>
    </source>
</reference>
<dbReference type="Proteomes" id="UP001218579">
    <property type="component" value="Unassembled WGS sequence"/>
</dbReference>
<evidence type="ECO:0000256" key="2">
    <source>
        <dbReference type="SAM" id="SignalP"/>
    </source>
</evidence>
<proteinExistence type="predicted"/>
<dbReference type="RefSeq" id="WP_272744368.1">
    <property type="nucleotide sequence ID" value="NZ_JAQQKV010000001.1"/>
</dbReference>
<evidence type="ECO:0000313" key="3">
    <source>
        <dbReference type="EMBL" id="MDC7676062.1"/>
    </source>
</evidence>
<gene>
    <name evidence="3" type="ORF">PQU98_07970</name>
</gene>
<dbReference type="EMBL" id="JAQQKV010000001">
    <property type="protein sequence ID" value="MDC7676062.1"/>
    <property type="molecule type" value="Genomic_DNA"/>
</dbReference>
<keyword evidence="4" id="KW-1185">Reference proteome</keyword>
<dbReference type="InterPro" id="IPR022565">
    <property type="entry name" value="DUF2608"/>
</dbReference>
<keyword evidence="1 2" id="KW-0732">Signal</keyword>
<organism evidence="3 4">
    <name type="scientific">Asticcacaulis machinosus</name>
    <dbReference type="NCBI Taxonomy" id="2984211"/>
    <lineage>
        <taxon>Bacteria</taxon>
        <taxon>Pseudomonadati</taxon>
        <taxon>Pseudomonadota</taxon>
        <taxon>Alphaproteobacteria</taxon>
        <taxon>Caulobacterales</taxon>
        <taxon>Caulobacteraceae</taxon>
        <taxon>Asticcacaulis</taxon>
    </lineage>
</organism>
<dbReference type="Pfam" id="PF11019">
    <property type="entry name" value="DUF2608"/>
    <property type="match status" value="1"/>
</dbReference>
<dbReference type="Gene3D" id="3.40.50.1000">
    <property type="entry name" value="HAD superfamily/HAD-like"/>
    <property type="match status" value="1"/>
</dbReference>